<dbReference type="Pfam" id="PF07947">
    <property type="entry name" value="YhhN"/>
    <property type="match status" value="1"/>
</dbReference>
<evidence type="ECO:0000256" key="5">
    <source>
        <dbReference type="ARBA" id="ARBA00023136"/>
    </source>
</evidence>
<name>A0A6P0C7G0_9RHOB</name>
<feature type="transmembrane region" description="Helical" evidence="6">
    <location>
        <begin position="33"/>
        <end position="58"/>
    </location>
</feature>
<comment type="subcellular location">
    <subcellularLocation>
        <location evidence="1">Membrane</location>
        <topology evidence="1">Multi-pass membrane protein</topology>
    </subcellularLocation>
</comment>
<evidence type="ECO:0000256" key="1">
    <source>
        <dbReference type="ARBA" id="ARBA00004141"/>
    </source>
</evidence>
<dbReference type="GO" id="GO:0016020">
    <property type="term" value="C:membrane"/>
    <property type="evidence" value="ECO:0007669"/>
    <property type="project" value="UniProtKB-SubCell"/>
</dbReference>
<feature type="transmembrane region" description="Helical" evidence="6">
    <location>
        <begin position="103"/>
        <end position="124"/>
    </location>
</feature>
<sequence length="209" mass="21656">MLWATSGLSALIYWGLSLRDGHSWGRSAVKGLALVPLVALALWQDAPLVALALALCSLGDVVLSRPGESAFLGGLVAFALGHLGWIMVFALRPGLDARYLTEPLSIVLLAGLAVLIVGVARMILPRAGALRLPVALYIGVIAAMSATAFATGAGLITAGAVLFALSDAILGLQTFFLTTGTRLERLANALIWPLYWSAIALLTLGALAA</sequence>
<evidence type="ECO:0000256" key="2">
    <source>
        <dbReference type="ARBA" id="ARBA00007375"/>
    </source>
</evidence>
<evidence type="ECO:0000256" key="3">
    <source>
        <dbReference type="ARBA" id="ARBA00022692"/>
    </source>
</evidence>
<evidence type="ECO:0000256" key="6">
    <source>
        <dbReference type="SAM" id="Phobius"/>
    </source>
</evidence>
<keyword evidence="3 6" id="KW-0812">Transmembrane</keyword>
<evidence type="ECO:0000313" key="7">
    <source>
        <dbReference type="EMBL" id="NEK21165.1"/>
    </source>
</evidence>
<dbReference type="PANTHER" id="PTHR31885:SF6">
    <property type="entry name" value="GH04784P"/>
    <property type="match status" value="1"/>
</dbReference>
<keyword evidence="5 6" id="KW-0472">Membrane</keyword>
<feature type="transmembrane region" description="Helical" evidence="6">
    <location>
        <begin position="70"/>
        <end position="91"/>
    </location>
</feature>
<dbReference type="Proteomes" id="UP000468591">
    <property type="component" value="Unassembled WGS sequence"/>
</dbReference>
<keyword evidence="4 6" id="KW-1133">Transmembrane helix</keyword>
<reference evidence="7 8" key="1">
    <citation type="submission" date="2020-01" db="EMBL/GenBank/DDBJ databases">
        <title>Sulfitobacter sediminilitoris sp. nov., isolated from a tidal flat.</title>
        <authorList>
            <person name="Park S."/>
            <person name="Yoon J.-H."/>
        </authorList>
    </citation>
    <scope>NUCLEOTIDE SEQUENCE [LARGE SCALE GENOMIC DNA]</scope>
    <source>
        <strain evidence="7 8">JBTF-M27</strain>
    </source>
</reference>
<dbReference type="GO" id="GO:0016787">
    <property type="term" value="F:hydrolase activity"/>
    <property type="evidence" value="ECO:0007669"/>
    <property type="project" value="TreeGrafter"/>
</dbReference>
<accession>A0A6P0C7G0</accession>
<dbReference type="RefSeq" id="WP_164351998.1">
    <property type="nucleotide sequence ID" value="NZ_JAABNT010000001.1"/>
</dbReference>
<proteinExistence type="inferred from homology"/>
<dbReference type="AlphaFoldDB" id="A0A6P0C7G0"/>
<gene>
    <name evidence="7" type="ORF">GV827_01945</name>
</gene>
<feature type="transmembrane region" description="Helical" evidence="6">
    <location>
        <begin position="186"/>
        <end position="208"/>
    </location>
</feature>
<protein>
    <submittedName>
        <fullName evidence="7">Lysoplasmalogenase</fullName>
    </submittedName>
</protein>
<organism evidence="7 8">
    <name type="scientific">Sulfitobacter sediminilitoris</name>
    <dbReference type="NCBI Taxonomy" id="2698830"/>
    <lineage>
        <taxon>Bacteria</taxon>
        <taxon>Pseudomonadati</taxon>
        <taxon>Pseudomonadota</taxon>
        <taxon>Alphaproteobacteria</taxon>
        <taxon>Rhodobacterales</taxon>
        <taxon>Roseobacteraceae</taxon>
        <taxon>Sulfitobacter</taxon>
    </lineage>
</organism>
<comment type="similarity">
    <text evidence="2">Belongs to the TMEM86 family.</text>
</comment>
<feature type="transmembrane region" description="Helical" evidence="6">
    <location>
        <begin position="136"/>
        <end position="166"/>
    </location>
</feature>
<dbReference type="EMBL" id="JAABNT010000001">
    <property type="protein sequence ID" value="NEK21165.1"/>
    <property type="molecule type" value="Genomic_DNA"/>
</dbReference>
<comment type="caution">
    <text evidence="7">The sequence shown here is derived from an EMBL/GenBank/DDBJ whole genome shotgun (WGS) entry which is preliminary data.</text>
</comment>
<keyword evidence="8" id="KW-1185">Reference proteome</keyword>
<evidence type="ECO:0000256" key="4">
    <source>
        <dbReference type="ARBA" id="ARBA00022989"/>
    </source>
</evidence>
<dbReference type="PANTHER" id="PTHR31885">
    <property type="entry name" value="GH04784P"/>
    <property type="match status" value="1"/>
</dbReference>
<evidence type="ECO:0000313" key="8">
    <source>
        <dbReference type="Proteomes" id="UP000468591"/>
    </source>
</evidence>
<dbReference type="InterPro" id="IPR012506">
    <property type="entry name" value="TMEM86B-like"/>
</dbReference>